<evidence type="ECO:0000259" key="8">
    <source>
        <dbReference type="Pfam" id="PF04116"/>
    </source>
</evidence>
<organism evidence="9 10">
    <name type="scientific">Brevifollis gellanilyticus</name>
    <dbReference type="NCBI Taxonomy" id="748831"/>
    <lineage>
        <taxon>Bacteria</taxon>
        <taxon>Pseudomonadati</taxon>
        <taxon>Verrucomicrobiota</taxon>
        <taxon>Verrucomicrobiia</taxon>
        <taxon>Verrucomicrobiales</taxon>
        <taxon>Verrucomicrobiaceae</taxon>
    </lineage>
</organism>
<keyword evidence="10" id="KW-1185">Reference proteome</keyword>
<keyword evidence="4" id="KW-0560">Oxidoreductase</keyword>
<sequence>MSPSLKNTLIGLLVLSLIFFVIERVFGKVRGPLIRRGWMTDVGYWFFTPFVTRVFSKGVILLPAALLVWCGVASVADFQSKAYVGFGPLSHQPIWLQALEIYFISDFLGYWSHRIFHGGKWWAFHAVHHSSEDLDWLSSIRVHPVNDMVTKFVQVTPLLLLGFNPWVTLSTAPFFTLYAIFLHAKLNWDFGPLRAVIATPVFHRWHHSRQREAWDKNFAGLFPFWDILFGTYYMPKGRIPEDFGVAGGFPQDMPRQLWEPVRNLWK</sequence>
<evidence type="ECO:0000256" key="3">
    <source>
        <dbReference type="ARBA" id="ARBA00022989"/>
    </source>
</evidence>
<evidence type="ECO:0000256" key="5">
    <source>
        <dbReference type="ARBA" id="ARBA00023098"/>
    </source>
</evidence>
<evidence type="ECO:0000256" key="7">
    <source>
        <dbReference type="SAM" id="Phobius"/>
    </source>
</evidence>
<dbReference type="EMBL" id="BKAG01000060">
    <property type="protein sequence ID" value="GEP45835.1"/>
    <property type="molecule type" value="Genomic_DNA"/>
</dbReference>
<dbReference type="AlphaFoldDB" id="A0A512MGH2"/>
<dbReference type="GO" id="GO:0050479">
    <property type="term" value="F:glyceryl-ether monooxygenase activity"/>
    <property type="evidence" value="ECO:0007669"/>
    <property type="project" value="TreeGrafter"/>
</dbReference>
<feature type="transmembrane region" description="Helical" evidence="7">
    <location>
        <begin position="166"/>
        <end position="184"/>
    </location>
</feature>
<comment type="subcellular location">
    <subcellularLocation>
        <location evidence="1">Endomembrane system</location>
        <topology evidence="1">Multi-pass membrane protein</topology>
    </subcellularLocation>
</comment>
<keyword evidence="5" id="KW-0443">Lipid metabolism</keyword>
<dbReference type="GO" id="GO:0012505">
    <property type="term" value="C:endomembrane system"/>
    <property type="evidence" value="ECO:0007669"/>
    <property type="project" value="UniProtKB-SubCell"/>
</dbReference>
<evidence type="ECO:0000313" key="9">
    <source>
        <dbReference type="EMBL" id="GEP45835.1"/>
    </source>
</evidence>
<dbReference type="PANTHER" id="PTHR21624:SF1">
    <property type="entry name" value="ALKYLGLYCEROL MONOOXYGENASE"/>
    <property type="match status" value="1"/>
</dbReference>
<dbReference type="InterPro" id="IPR006694">
    <property type="entry name" value="Fatty_acid_hydroxylase"/>
</dbReference>
<dbReference type="Proteomes" id="UP000321577">
    <property type="component" value="Unassembled WGS sequence"/>
</dbReference>
<name>A0A512MGH2_9BACT</name>
<gene>
    <name evidence="9" type="ORF">BGE01nite_51260</name>
</gene>
<evidence type="ECO:0000313" key="10">
    <source>
        <dbReference type="Proteomes" id="UP000321577"/>
    </source>
</evidence>
<proteinExistence type="predicted"/>
<feature type="domain" description="Fatty acid hydroxylase" evidence="8">
    <location>
        <begin position="101"/>
        <end position="231"/>
    </location>
</feature>
<feature type="transmembrane region" description="Helical" evidence="7">
    <location>
        <begin position="51"/>
        <end position="73"/>
    </location>
</feature>
<accession>A0A512MGH2</accession>
<evidence type="ECO:0000256" key="1">
    <source>
        <dbReference type="ARBA" id="ARBA00004127"/>
    </source>
</evidence>
<evidence type="ECO:0000256" key="4">
    <source>
        <dbReference type="ARBA" id="ARBA00023002"/>
    </source>
</evidence>
<evidence type="ECO:0000256" key="6">
    <source>
        <dbReference type="ARBA" id="ARBA00023136"/>
    </source>
</evidence>
<keyword evidence="6 7" id="KW-0472">Membrane</keyword>
<evidence type="ECO:0000256" key="2">
    <source>
        <dbReference type="ARBA" id="ARBA00022692"/>
    </source>
</evidence>
<reference evidence="9 10" key="1">
    <citation type="submission" date="2019-07" db="EMBL/GenBank/DDBJ databases">
        <title>Whole genome shotgun sequence of Brevifollis gellanilyticus NBRC 108608.</title>
        <authorList>
            <person name="Hosoyama A."/>
            <person name="Uohara A."/>
            <person name="Ohji S."/>
            <person name="Ichikawa N."/>
        </authorList>
    </citation>
    <scope>NUCLEOTIDE SEQUENCE [LARGE SCALE GENOMIC DNA]</scope>
    <source>
        <strain evidence="9 10">NBRC 108608</strain>
    </source>
</reference>
<comment type="caution">
    <text evidence="9">The sequence shown here is derived from an EMBL/GenBank/DDBJ whole genome shotgun (WGS) entry which is preliminary data.</text>
</comment>
<dbReference type="InterPro" id="IPR051689">
    <property type="entry name" value="Sterol_desaturase/TMEM195"/>
</dbReference>
<dbReference type="Pfam" id="PF04116">
    <property type="entry name" value="FA_hydroxylase"/>
    <property type="match status" value="1"/>
</dbReference>
<dbReference type="GO" id="GO:0016020">
    <property type="term" value="C:membrane"/>
    <property type="evidence" value="ECO:0007669"/>
    <property type="project" value="GOC"/>
</dbReference>
<dbReference type="RefSeq" id="WP_170267064.1">
    <property type="nucleotide sequence ID" value="NZ_BKAG01000060.1"/>
</dbReference>
<protein>
    <recommendedName>
        <fullName evidence="8">Fatty acid hydroxylase domain-containing protein</fullName>
    </recommendedName>
</protein>
<dbReference type="GO" id="GO:0008610">
    <property type="term" value="P:lipid biosynthetic process"/>
    <property type="evidence" value="ECO:0007669"/>
    <property type="project" value="InterPro"/>
</dbReference>
<keyword evidence="2 7" id="KW-0812">Transmembrane</keyword>
<dbReference type="GO" id="GO:0005506">
    <property type="term" value="F:iron ion binding"/>
    <property type="evidence" value="ECO:0007669"/>
    <property type="project" value="InterPro"/>
</dbReference>
<keyword evidence="3 7" id="KW-1133">Transmembrane helix</keyword>
<dbReference type="GO" id="GO:0006643">
    <property type="term" value="P:membrane lipid metabolic process"/>
    <property type="evidence" value="ECO:0007669"/>
    <property type="project" value="TreeGrafter"/>
</dbReference>
<dbReference type="PANTHER" id="PTHR21624">
    <property type="entry name" value="STEROL DESATURASE-RELATED PROTEIN"/>
    <property type="match status" value="1"/>
</dbReference>